<keyword evidence="1" id="KW-0472">Membrane</keyword>
<feature type="transmembrane region" description="Helical" evidence="1">
    <location>
        <begin position="12"/>
        <end position="35"/>
    </location>
</feature>
<dbReference type="GO" id="GO:0002098">
    <property type="term" value="P:tRNA wobble uridine modification"/>
    <property type="evidence" value="ECO:0007669"/>
    <property type="project" value="TreeGrafter"/>
</dbReference>
<name>A0A7V2T1X4_LEUMU</name>
<keyword evidence="1" id="KW-1133">Transmembrane helix</keyword>
<dbReference type="InterPro" id="IPR027417">
    <property type="entry name" value="P-loop_NTPase"/>
</dbReference>
<gene>
    <name evidence="3" type="ORF">ENJ51_10145</name>
</gene>
<keyword evidence="1" id="KW-0812">Transmembrane</keyword>
<accession>A0A7V2T1X4</accession>
<dbReference type="SUPFAM" id="SSF52540">
    <property type="entry name" value="P-loop containing nucleoside triphosphate hydrolases"/>
    <property type="match status" value="1"/>
</dbReference>
<dbReference type="EMBL" id="DRMS01000381">
    <property type="protein sequence ID" value="HFC93160.1"/>
    <property type="molecule type" value="Genomic_DNA"/>
</dbReference>
<dbReference type="GO" id="GO:0005737">
    <property type="term" value="C:cytoplasm"/>
    <property type="evidence" value="ECO:0007669"/>
    <property type="project" value="TreeGrafter"/>
</dbReference>
<dbReference type="Proteomes" id="UP000885750">
    <property type="component" value="Unassembled WGS sequence"/>
</dbReference>
<sequence length="504" mass="56290">MKKTAYKFRRLMAVGIALASVLFLLFIFFVTRSVLEVWEYISNLPVVFYYAYLGVIMAVIVASAWVIIKILHPSIEKKKQEKIDRETVLKELDEAKESGMDTTELQHEIAELQKRKENGAIYVAIFGDVSTGKSSIIKTLLPDAEVLTDVRGGSTSEINEYTWTSRSGDQLILTDLPGRSEAEGDLDKMAHDEAVRAQVVIYVTDSDLTRSQFNDILTLRSYGKPMIVALNKSDRFSDEEQCLLKERFYQQFDAEEPQPLVQDATDQSQSNNLQLTFIKSGGTEEVVRIYPDGREEKVLRPRKADVSALSNALQEEIDAQSDLLENLRDASVFVLVKQKLDHDIIEFRRDKASEIITSSTRKAVFGALASISPGTDLLIQGVLGTLMVKKLCELYEVPMRKLDIEKFLNFSQGQVKKSVPILLAVAGNGMKAFPGIGTITGGLTHAVAYGMIFDALGKATAKTLEERGHLRAAPAAITFKEMLSENMEARARLFAKLVFDNRKK</sequence>
<reference evidence="3" key="1">
    <citation type="journal article" date="2020" name="mSystems">
        <title>Genome- and Community-Level Interaction Insights into Carbon Utilization and Element Cycling Functions of Hydrothermarchaeota in Hydrothermal Sediment.</title>
        <authorList>
            <person name="Zhou Z."/>
            <person name="Liu Y."/>
            <person name="Xu W."/>
            <person name="Pan J."/>
            <person name="Luo Z.H."/>
            <person name="Li M."/>
        </authorList>
    </citation>
    <scope>NUCLEOTIDE SEQUENCE [LARGE SCALE GENOMIC DNA]</scope>
    <source>
        <strain evidence="3">HyVt-493</strain>
    </source>
</reference>
<dbReference type="PANTHER" id="PTHR42714:SF2">
    <property type="entry name" value="TRNA MODIFICATION GTPASE GTPBP3, MITOCHONDRIAL"/>
    <property type="match status" value="1"/>
</dbReference>
<protein>
    <submittedName>
        <fullName evidence="3">GTP-binding protein</fullName>
    </submittedName>
</protein>
<organism evidence="3">
    <name type="scientific">Leucothrix mucor</name>
    <dbReference type="NCBI Taxonomy" id="45248"/>
    <lineage>
        <taxon>Bacteria</taxon>
        <taxon>Pseudomonadati</taxon>
        <taxon>Pseudomonadota</taxon>
        <taxon>Gammaproteobacteria</taxon>
        <taxon>Thiotrichales</taxon>
        <taxon>Thiotrichaceae</taxon>
        <taxon>Leucothrix</taxon>
    </lineage>
</organism>
<comment type="caution">
    <text evidence="3">The sequence shown here is derived from an EMBL/GenBank/DDBJ whole genome shotgun (WGS) entry which is preliminary data.</text>
</comment>
<proteinExistence type="predicted"/>
<dbReference type="Pfam" id="PF01926">
    <property type="entry name" value="MMR_HSR1"/>
    <property type="match status" value="1"/>
</dbReference>
<dbReference type="GO" id="GO:0005525">
    <property type="term" value="F:GTP binding"/>
    <property type="evidence" value="ECO:0007669"/>
    <property type="project" value="InterPro"/>
</dbReference>
<dbReference type="Gene3D" id="3.40.50.300">
    <property type="entry name" value="P-loop containing nucleotide triphosphate hydrolases"/>
    <property type="match status" value="1"/>
</dbReference>
<dbReference type="InterPro" id="IPR006073">
    <property type="entry name" value="GTP-bd"/>
</dbReference>
<evidence type="ECO:0000313" key="3">
    <source>
        <dbReference type="EMBL" id="HFC93160.1"/>
    </source>
</evidence>
<dbReference type="PANTHER" id="PTHR42714">
    <property type="entry name" value="TRNA MODIFICATION GTPASE GTPBP3"/>
    <property type="match status" value="1"/>
</dbReference>
<feature type="transmembrane region" description="Helical" evidence="1">
    <location>
        <begin position="47"/>
        <end position="68"/>
    </location>
</feature>
<feature type="domain" description="G" evidence="2">
    <location>
        <begin position="123"/>
        <end position="232"/>
    </location>
</feature>
<evidence type="ECO:0000256" key="1">
    <source>
        <dbReference type="SAM" id="Phobius"/>
    </source>
</evidence>
<dbReference type="GO" id="GO:0030488">
    <property type="term" value="P:tRNA methylation"/>
    <property type="evidence" value="ECO:0007669"/>
    <property type="project" value="TreeGrafter"/>
</dbReference>
<evidence type="ECO:0000259" key="2">
    <source>
        <dbReference type="Pfam" id="PF01926"/>
    </source>
</evidence>
<dbReference type="AlphaFoldDB" id="A0A7V2T1X4"/>